<gene>
    <name evidence="1" type="ORF">EYZ11_006231</name>
</gene>
<organism evidence="1 2">
    <name type="scientific">Aspergillus tanneri</name>
    <dbReference type="NCBI Taxonomy" id="1220188"/>
    <lineage>
        <taxon>Eukaryota</taxon>
        <taxon>Fungi</taxon>
        <taxon>Dikarya</taxon>
        <taxon>Ascomycota</taxon>
        <taxon>Pezizomycotina</taxon>
        <taxon>Eurotiomycetes</taxon>
        <taxon>Eurotiomycetidae</taxon>
        <taxon>Eurotiales</taxon>
        <taxon>Aspergillaceae</taxon>
        <taxon>Aspergillus</taxon>
        <taxon>Aspergillus subgen. Circumdati</taxon>
    </lineage>
</organism>
<dbReference type="EMBL" id="SOSA01000216">
    <property type="protein sequence ID" value="THC94295.1"/>
    <property type="molecule type" value="Genomic_DNA"/>
</dbReference>
<protein>
    <submittedName>
        <fullName evidence="1">Uncharacterized protein</fullName>
    </submittedName>
</protein>
<evidence type="ECO:0000313" key="2">
    <source>
        <dbReference type="Proteomes" id="UP000308092"/>
    </source>
</evidence>
<keyword evidence="2" id="KW-1185">Reference proteome</keyword>
<reference evidence="1 2" key="1">
    <citation type="submission" date="2019-03" db="EMBL/GenBank/DDBJ databases">
        <title>The genome sequence of a newly discovered highly antifungal drug resistant Aspergillus species, Aspergillus tanneri NIH 1004.</title>
        <authorList>
            <person name="Mounaud S."/>
            <person name="Singh I."/>
            <person name="Joardar V."/>
            <person name="Pakala S."/>
            <person name="Pakala S."/>
            <person name="Venepally P."/>
            <person name="Hoover J."/>
            <person name="Nierman W."/>
            <person name="Chung J."/>
            <person name="Losada L."/>
        </authorList>
    </citation>
    <scope>NUCLEOTIDE SEQUENCE [LARGE SCALE GENOMIC DNA]</scope>
    <source>
        <strain evidence="1 2">NIH1004</strain>
    </source>
</reference>
<comment type="caution">
    <text evidence="1">The sequence shown here is derived from an EMBL/GenBank/DDBJ whole genome shotgun (WGS) entry which is preliminary data.</text>
</comment>
<dbReference type="VEuPathDB" id="FungiDB:EYZ11_006231"/>
<sequence length="35" mass="3856">MAQPLYTLVGTIMREYSPASSDPATQDPMSKRISL</sequence>
<dbReference type="Proteomes" id="UP000308092">
    <property type="component" value="Unassembled WGS sequence"/>
</dbReference>
<dbReference type="AlphaFoldDB" id="A0A4S3JGJ8"/>
<accession>A0A4S3JGJ8</accession>
<name>A0A4S3JGJ8_9EURO</name>
<evidence type="ECO:0000313" key="1">
    <source>
        <dbReference type="EMBL" id="THC94295.1"/>
    </source>
</evidence>
<proteinExistence type="predicted"/>